<evidence type="ECO:0008006" key="4">
    <source>
        <dbReference type="Google" id="ProtNLM"/>
    </source>
</evidence>
<keyword evidence="3" id="KW-1185">Reference proteome</keyword>
<feature type="compositionally biased region" description="Acidic residues" evidence="1">
    <location>
        <begin position="502"/>
        <end position="511"/>
    </location>
</feature>
<name>A0A5C3N1R6_9AGAM</name>
<accession>A0A5C3N1R6</accession>
<reference evidence="2 3" key="1">
    <citation type="journal article" date="2019" name="Nat. Ecol. Evol.">
        <title>Megaphylogeny resolves global patterns of mushroom evolution.</title>
        <authorList>
            <person name="Varga T."/>
            <person name="Krizsan K."/>
            <person name="Foldi C."/>
            <person name="Dima B."/>
            <person name="Sanchez-Garcia M."/>
            <person name="Sanchez-Ramirez S."/>
            <person name="Szollosi G.J."/>
            <person name="Szarkandi J.G."/>
            <person name="Papp V."/>
            <person name="Albert L."/>
            <person name="Andreopoulos W."/>
            <person name="Angelini C."/>
            <person name="Antonin V."/>
            <person name="Barry K.W."/>
            <person name="Bougher N.L."/>
            <person name="Buchanan P."/>
            <person name="Buyck B."/>
            <person name="Bense V."/>
            <person name="Catcheside P."/>
            <person name="Chovatia M."/>
            <person name="Cooper J."/>
            <person name="Damon W."/>
            <person name="Desjardin D."/>
            <person name="Finy P."/>
            <person name="Geml J."/>
            <person name="Haridas S."/>
            <person name="Hughes K."/>
            <person name="Justo A."/>
            <person name="Karasinski D."/>
            <person name="Kautmanova I."/>
            <person name="Kiss B."/>
            <person name="Kocsube S."/>
            <person name="Kotiranta H."/>
            <person name="LaButti K.M."/>
            <person name="Lechner B.E."/>
            <person name="Liimatainen K."/>
            <person name="Lipzen A."/>
            <person name="Lukacs Z."/>
            <person name="Mihaltcheva S."/>
            <person name="Morgado L.N."/>
            <person name="Niskanen T."/>
            <person name="Noordeloos M.E."/>
            <person name="Ohm R.A."/>
            <person name="Ortiz-Santana B."/>
            <person name="Ovrebo C."/>
            <person name="Racz N."/>
            <person name="Riley R."/>
            <person name="Savchenko A."/>
            <person name="Shiryaev A."/>
            <person name="Soop K."/>
            <person name="Spirin V."/>
            <person name="Szebenyi C."/>
            <person name="Tomsovsky M."/>
            <person name="Tulloss R.E."/>
            <person name="Uehling J."/>
            <person name="Grigoriev I.V."/>
            <person name="Vagvolgyi C."/>
            <person name="Papp T."/>
            <person name="Martin F.M."/>
            <person name="Miettinen O."/>
            <person name="Hibbett D.S."/>
            <person name="Nagy L.G."/>
        </authorList>
    </citation>
    <scope>NUCLEOTIDE SEQUENCE [LARGE SCALE GENOMIC DNA]</scope>
    <source>
        <strain evidence="2 3">OMC1185</strain>
    </source>
</reference>
<feature type="region of interest" description="Disordered" evidence="1">
    <location>
        <begin position="492"/>
        <end position="520"/>
    </location>
</feature>
<dbReference type="Proteomes" id="UP000305948">
    <property type="component" value="Unassembled WGS sequence"/>
</dbReference>
<dbReference type="OrthoDB" id="434783at2759"/>
<dbReference type="AlphaFoldDB" id="A0A5C3N1R6"/>
<sequence>MDIGRPPLRLDTLCDDVLTRIAYHVSTSTVAGPPTDLLSLLLTSKSIHNKISIPGNWKLLADTFRAKFDGEAVQGRFAERWSTDRCLGKELVKRCYMLKRIRRGHPELDGLQQVSEDLWTALLMMLECDEYNRVQLVQWAGIYQYLWQVILWSFATRSFDWFSNSEIPSLVVWLFWMTMDRDDLMREDPQHRLEMQKLLQPFIVASYKYPAFHATDYHQLLPLCPHEMPPPSPPADSTSYQTAPNRPHVRTITHYSHPLTIACPPLTAGALLCSAARSEVNRAIETAAGTGGWRALHPPGEPGQFGMTRAARDAAGQDGATFEDIDDYERGINVRCPGRSTSNDWDELWYRLVGCWDPWDNGGALRGMVYAFGQAAGAWRGMEFVPSQARYLGLLVHEARDPRVPMHRLVREDTVVRKPLYVTLKEHHCLAHEDALDYGDDEWGNDLLNAWLPRGTVLRENEDHLEIYDPVYDRTIRYETLAPGSSSAYLAKSAKQTSTRMEEEDESEYESDPAGAVGEDGEASYIDSEEWEDTVTHSASNVCDIILTGKTERVHGIAWGHFTYVGRVRPWDGLVCLLRRPADPSQARLGNAVFRGYIQGDNFVGHWRDVNTPLGLVGYECGFVMTRDES</sequence>
<evidence type="ECO:0000313" key="3">
    <source>
        <dbReference type="Proteomes" id="UP000305948"/>
    </source>
</evidence>
<organism evidence="2 3">
    <name type="scientific">Heliocybe sulcata</name>
    <dbReference type="NCBI Taxonomy" id="5364"/>
    <lineage>
        <taxon>Eukaryota</taxon>
        <taxon>Fungi</taxon>
        <taxon>Dikarya</taxon>
        <taxon>Basidiomycota</taxon>
        <taxon>Agaricomycotina</taxon>
        <taxon>Agaricomycetes</taxon>
        <taxon>Gloeophyllales</taxon>
        <taxon>Gloeophyllaceae</taxon>
        <taxon>Heliocybe</taxon>
    </lineage>
</organism>
<dbReference type="EMBL" id="ML213511">
    <property type="protein sequence ID" value="TFK51207.1"/>
    <property type="molecule type" value="Genomic_DNA"/>
</dbReference>
<protein>
    <recommendedName>
        <fullName evidence="4">F-box domain-containing protein</fullName>
    </recommendedName>
</protein>
<proteinExistence type="predicted"/>
<gene>
    <name evidence="2" type="ORF">OE88DRAFT_1735149</name>
</gene>
<evidence type="ECO:0000256" key="1">
    <source>
        <dbReference type="SAM" id="MobiDB-lite"/>
    </source>
</evidence>
<evidence type="ECO:0000313" key="2">
    <source>
        <dbReference type="EMBL" id="TFK51207.1"/>
    </source>
</evidence>